<feature type="non-terminal residue" evidence="2">
    <location>
        <position position="1"/>
    </location>
</feature>
<dbReference type="Proteomes" id="UP000824890">
    <property type="component" value="Unassembled WGS sequence"/>
</dbReference>
<sequence>RKSDEMNLWAIVCCLMAVCFLSGFGVTDRFCLWHRIFFSDGRSASASGVASYSSMGGRLMSPAFSLSLKRMDGWLCLRRALHLEVLCGFTGVLPVPFDQFFSWNLEDRLMSIEFFLETLDPSDLTPRLTGVESGSVERDLLRLGFADGVAPSYHLSGTGGRQLCEVSFPNGSRLWADGP</sequence>
<accession>A0ABQ7YJ09</accession>
<evidence type="ECO:0000256" key="1">
    <source>
        <dbReference type="SAM" id="Phobius"/>
    </source>
</evidence>
<keyword evidence="3" id="KW-1185">Reference proteome</keyword>
<keyword evidence="1" id="KW-0472">Membrane</keyword>
<protein>
    <submittedName>
        <fullName evidence="2">Uncharacterized protein</fullName>
    </submittedName>
</protein>
<reference evidence="2 3" key="1">
    <citation type="submission" date="2021-05" db="EMBL/GenBank/DDBJ databases">
        <title>Genome Assembly of Synthetic Allotetraploid Brassica napus Reveals Homoeologous Exchanges between Subgenomes.</title>
        <authorList>
            <person name="Davis J.T."/>
        </authorList>
    </citation>
    <scope>NUCLEOTIDE SEQUENCE [LARGE SCALE GENOMIC DNA]</scope>
    <source>
        <strain evidence="3">cv. Da-Ae</strain>
        <tissue evidence="2">Seedling</tissue>
    </source>
</reference>
<gene>
    <name evidence="2" type="ORF">HID58_075209</name>
</gene>
<dbReference type="EMBL" id="JAGKQM010000017">
    <property type="protein sequence ID" value="KAH0868187.1"/>
    <property type="molecule type" value="Genomic_DNA"/>
</dbReference>
<keyword evidence="1" id="KW-0812">Transmembrane</keyword>
<evidence type="ECO:0000313" key="3">
    <source>
        <dbReference type="Proteomes" id="UP000824890"/>
    </source>
</evidence>
<evidence type="ECO:0000313" key="2">
    <source>
        <dbReference type="EMBL" id="KAH0868187.1"/>
    </source>
</evidence>
<proteinExistence type="predicted"/>
<feature type="transmembrane region" description="Helical" evidence="1">
    <location>
        <begin position="6"/>
        <end position="26"/>
    </location>
</feature>
<keyword evidence="1" id="KW-1133">Transmembrane helix</keyword>
<organism evidence="2 3">
    <name type="scientific">Brassica napus</name>
    <name type="common">Rape</name>
    <dbReference type="NCBI Taxonomy" id="3708"/>
    <lineage>
        <taxon>Eukaryota</taxon>
        <taxon>Viridiplantae</taxon>
        <taxon>Streptophyta</taxon>
        <taxon>Embryophyta</taxon>
        <taxon>Tracheophyta</taxon>
        <taxon>Spermatophyta</taxon>
        <taxon>Magnoliopsida</taxon>
        <taxon>eudicotyledons</taxon>
        <taxon>Gunneridae</taxon>
        <taxon>Pentapetalae</taxon>
        <taxon>rosids</taxon>
        <taxon>malvids</taxon>
        <taxon>Brassicales</taxon>
        <taxon>Brassicaceae</taxon>
        <taxon>Brassiceae</taxon>
        <taxon>Brassica</taxon>
    </lineage>
</organism>
<name>A0ABQ7YJ09_BRANA</name>
<comment type="caution">
    <text evidence="2">The sequence shown here is derived from an EMBL/GenBank/DDBJ whole genome shotgun (WGS) entry which is preliminary data.</text>
</comment>